<keyword evidence="1 2" id="KW-0238">DNA-binding</keyword>
<dbReference type="InterPro" id="IPR050109">
    <property type="entry name" value="HTH-type_TetR-like_transc_reg"/>
</dbReference>
<dbReference type="InterPro" id="IPR009057">
    <property type="entry name" value="Homeodomain-like_sf"/>
</dbReference>
<comment type="caution">
    <text evidence="5">The sequence shown here is derived from an EMBL/GenBank/DDBJ whole genome shotgun (WGS) entry which is preliminary data.</text>
</comment>
<dbReference type="PRINTS" id="PR00455">
    <property type="entry name" value="HTHTETR"/>
</dbReference>
<gene>
    <name evidence="5" type="ORF">DXM27_24800</name>
</gene>
<sequence>MGSFLPNKKHAEGQMPKRNVVRGEGETRQRILDAAIRSFAEASYDEVSLREIATDVGVDVAYVHRSFGSKEQLFQEALDVAGADSGVSEAARDELVRSLTDKLFDRPHSKASHGVEPLLLLIRSLTSQKAGQLSGAQIEREFIEPIRTKLGDANGFRSTVIMSLLIGLSIMRNLLELPGATETDVDHARAFVATVLQGIIDLKAGQGEA</sequence>
<dbReference type="Pfam" id="PF17920">
    <property type="entry name" value="TetR_C_16"/>
    <property type="match status" value="1"/>
</dbReference>
<evidence type="ECO:0000256" key="1">
    <source>
        <dbReference type="ARBA" id="ARBA00023125"/>
    </source>
</evidence>
<dbReference type="GO" id="GO:0000976">
    <property type="term" value="F:transcription cis-regulatory region binding"/>
    <property type="evidence" value="ECO:0007669"/>
    <property type="project" value="TreeGrafter"/>
</dbReference>
<accession>A0AA88EV42</accession>
<dbReference type="SUPFAM" id="SSF46689">
    <property type="entry name" value="Homeodomain-like"/>
    <property type="match status" value="1"/>
</dbReference>
<dbReference type="GO" id="GO:0003700">
    <property type="term" value="F:DNA-binding transcription factor activity"/>
    <property type="evidence" value="ECO:0007669"/>
    <property type="project" value="TreeGrafter"/>
</dbReference>
<dbReference type="Pfam" id="PF00440">
    <property type="entry name" value="TetR_N"/>
    <property type="match status" value="1"/>
</dbReference>
<evidence type="ECO:0000313" key="6">
    <source>
        <dbReference type="Proteomes" id="UP000473658"/>
    </source>
</evidence>
<dbReference type="InterPro" id="IPR001647">
    <property type="entry name" value="HTH_TetR"/>
</dbReference>
<organism evidence="5 6">
    <name type="scientific">Rhizobium rhizogenes</name>
    <name type="common">Agrobacterium rhizogenes</name>
    <dbReference type="NCBI Taxonomy" id="359"/>
    <lineage>
        <taxon>Bacteria</taxon>
        <taxon>Pseudomonadati</taxon>
        <taxon>Pseudomonadota</taxon>
        <taxon>Alphaproteobacteria</taxon>
        <taxon>Hyphomicrobiales</taxon>
        <taxon>Rhizobiaceae</taxon>
        <taxon>Rhizobium/Agrobacterium group</taxon>
        <taxon>Rhizobium</taxon>
    </lineage>
</organism>
<proteinExistence type="predicted"/>
<protein>
    <submittedName>
        <fullName evidence="5">TetR/AcrR family transcriptional regulator</fullName>
    </submittedName>
</protein>
<evidence type="ECO:0000313" key="5">
    <source>
        <dbReference type="EMBL" id="KAA3497959.1"/>
    </source>
</evidence>
<feature type="region of interest" description="Disordered" evidence="3">
    <location>
        <begin position="1"/>
        <end position="24"/>
    </location>
</feature>
<evidence type="ECO:0000256" key="3">
    <source>
        <dbReference type="SAM" id="MobiDB-lite"/>
    </source>
</evidence>
<dbReference type="InterPro" id="IPR036271">
    <property type="entry name" value="Tet_transcr_reg_TetR-rel_C_sf"/>
</dbReference>
<dbReference type="InterPro" id="IPR041678">
    <property type="entry name" value="TetR_C_16"/>
</dbReference>
<dbReference type="EMBL" id="QRFF01000011">
    <property type="protein sequence ID" value="KAA3497959.1"/>
    <property type="molecule type" value="Genomic_DNA"/>
</dbReference>
<dbReference type="PANTHER" id="PTHR30055:SF235">
    <property type="entry name" value="TRANSCRIPTIONAL REGULATORY PROTEIN"/>
    <property type="match status" value="1"/>
</dbReference>
<dbReference type="Gene3D" id="1.10.357.10">
    <property type="entry name" value="Tetracycline Repressor, domain 2"/>
    <property type="match status" value="1"/>
</dbReference>
<reference evidence="5 6" key="1">
    <citation type="submission" date="2018-08" db="EMBL/GenBank/DDBJ databases">
        <title>Crown Gall in kiwifruit.</title>
        <authorList>
            <person name="Visnovsky S.B."/>
            <person name="Pitman A.R."/>
        </authorList>
    </citation>
    <scope>NUCLEOTIDE SEQUENCE [LARGE SCALE GENOMIC DNA]</scope>
    <source>
        <strain evidence="5 6">SBV_302_78_2</strain>
    </source>
</reference>
<dbReference type="PROSITE" id="PS50977">
    <property type="entry name" value="HTH_TETR_2"/>
    <property type="match status" value="1"/>
</dbReference>
<dbReference type="PANTHER" id="PTHR30055">
    <property type="entry name" value="HTH-TYPE TRANSCRIPTIONAL REGULATOR RUTR"/>
    <property type="match status" value="1"/>
</dbReference>
<feature type="domain" description="HTH tetR-type" evidence="4">
    <location>
        <begin position="25"/>
        <end position="85"/>
    </location>
</feature>
<evidence type="ECO:0000259" key="4">
    <source>
        <dbReference type="PROSITE" id="PS50977"/>
    </source>
</evidence>
<dbReference type="SUPFAM" id="SSF48498">
    <property type="entry name" value="Tetracyclin repressor-like, C-terminal domain"/>
    <property type="match status" value="1"/>
</dbReference>
<dbReference type="Proteomes" id="UP000473658">
    <property type="component" value="Unassembled WGS sequence"/>
</dbReference>
<evidence type="ECO:0000256" key="2">
    <source>
        <dbReference type="PROSITE-ProRule" id="PRU00335"/>
    </source>
</evidence>
<feature type="DNA-binding region" description="H-T-H motif" evidence="2">
    <location>
        <begin position="48"/>
        <end position="67"/>
    </location>
</feature>
<name>A0AA88EV42_RHIRH</name>
<dbReference type="AlphaFoldDB" id="A0AA88EV42"/>